<gene>
    <name evidence="3" type="ordered locus">DKAM_1049</name>
</gene>
<dbReference type="GO" id="GO:0005524">
    <property type="term" value="F:ATP binding"/>
    <property type="evidence" value="ECO:0007669"/>
    <property type="project" value="UniProtKB-UniRule"/>
</dbReference>
<dbReference type="EMBL" id="CP001140">
    <property type="protein sequence ID" value="ACL11375.1"/>
    <property type="molecule type" value="Genomic_DNA"/>
</dbReference>
<dbReference type="Proteomes" id="UP000006903">
    <property type="component" value="Chromosome"/>
</dbReference>
<dbReference type="GeneID" id="7171158"/>
<evidence type="ECO:0000259" key="2">
    <source>
        <dbReference type="PROSITE" id="PS50975"/>
    </source>
</evidence>
<dbReference type="SUPFAM" id="SSF56059">
    <property type="entry name" value="Glutathione synthetase ATP-binding domain-like"/>
    <property type="match status" value="1"/>
</dbReference>
<accession>B8D5J4</accession>
<dbReference type="GO" id="GO:0046872">
    <property type="term" value="F:metal ion binding"/>
    <property type="evidence" value="ECO:0007669"/>
    <property type="project" value="InterPro"/>
</dbReference>
<dbReference type="InterPro" id="IPR013651">
    <property type="entry name" value="ATP-grasp_RimK-type"/>
</dbReference>
<dbReference type="PANTHER" id="PTHR21621:SF0">
    <property type="entry name" value="BETA-CITRYLGLUTAMATE SYNTHASE B-RELATED"/>
    <property type="match status" value="1"/>
</dbReference>
<evidence type="ECO:0000313" key="4">
    <source>
        <dbReference type="Proteomes" id="UP000006903"/>
    </source>
</evidence>
<dbReference type="Pfam" id="PF08443">
    <property type="entry name" value="RimK"/>
    <property type="match status" value="1"/>
</dbReference>
<evidence type="ECO:0000313" key="3">
    <source>
        <dbReference type="EMBL" id="ACL11375.1"/>
    </source>
</evidence>
<dbReference type="Gene3D" id="3.30.470.20">
    <property type="entry name" value="ATP-grasp fold, B domain"/>
    <property type="match status" value="1"/>
</dbReference>
<dbReference type="KEGG" id="dka:DKAM_1049"/>
<dbReference type="GO" id="GO:0016879">
    <property type="term" value="F:ligase activity, forming carbon-nitrogen bonds"/>
    <property type="evidence" value="ECO:0007669"/>
    <property type="project" value="TreeGrafter"/>
</dbReference>
<sequence>MRIAVVDYKKEPRKGSLELMESISRHGHEPVYLKTPMLDAVLTPGGIKVYQSTEEVSVNAAILRGIGFITSLETLMKRIGVLEALASQIPVINDPSKSLIARDKWRCLLHLYLKGVPVPETLVTENPFTAMRYVKDKHIVVYKPLMGSLGLGSTLVQDPDLAFNVTRGLMNIGLPSYYQVYLEKPGYDYRVFVVGEEVIGAMKRVNPYSWKTNVAQGAGGVPVSEKEEPEVYELGLKAVKILGLEYAGVDIAYDKGTERYYILEVNAFPQWEGLRSATGVNPPDYIVKYVIEKIKK</sequence>
<keyword evidence="1" id="KW-0547">Nucleotide-binding</keyword>
<keyword evidence="3" id="KW-0436">Ligase</keyword>
<reference evidence="3 4" key="1">
    <citation type="journal article" date="2009" name="J. Bacteriol.">
        <title>Complete genome sequence of the anaerobic, protein-degrading hyperthermophilic crenarchaeon Desulfurococcus kamchatkensis.</title>
        <authorList>
            <person name="Ravin N.V."/>
            <person name="Mardanov A.V."/>
            <person name="Beletsky A.V."/>
            <person name="Kublanov I.V."/>
            <person name="Kolganova T.V."/>
            <person name="Lebedinsky A.V."/>
            <person name="Chernyh N.A."/>
            <person name="Bonch-Osmolovskaya E.A."/>
            <person name="Skryabin K.G."/>
        </authorList>
    </citation>
    <scope>NUCLEOTIDE SEQUENCE [LARGE SCALE GENOMIC DNA]</scope>
    <source>
        <strain evidence="4">DSM 18924 / JCM 16383 / VKM B-2413 / 1221n</strain>
    </source>
</reference>
<dbReference type="HOGENOM" id="CLU_054353_2_0_2"/>
<dbReference type="InterPro" id="IPR011761">
    <property type="entry name" value="ATP-grasp"/>
</dbReference>
<keyword evidence="1" id="KW-0067">ATP-binding</keyword>
<dbReference type="Gene3D" id="3.40.50.20">
    <property type="match status" value="1"/>
</dbReference>
<evidence type="ECO:0000256" key="1">
    <source>
        <dbReference type="PROSITE-ProRule" id="PRU00409"/>
    </source>
</evidence>
<dbReference type="STRING" id="490899.DKAM_1049"/>
<protein>
    <submittedName>
        <fullName evidence="3">Alpha-L-glutamate ligase, RimK family</fullName>
    </submittedName>
</protein>
<dbReference type="PROSITE" id="PS50975">
    <property type="entry name" value="ATP_GRASP"/>
    <property type="match status" value="1"/>
</dbReference>
<dbReference type="eggNOG" id="arCOG01589">
    <property type="taxonomic scope" value="Archaea"/>
</dbReference>
<dbReference type="GO" id="GO:0005737">
    <property type="term" value="C:cytoplasm"/>
    <property type="evidence" value="ECO:0007669"/>
    <property type="project" value="TreeGrafter"/>
</dbReference>
<dbReference type="PANTHER" id="PTHR21621">
    <property type="entry name" value="RIBOSOMAL PROTEIN S6 MODIFICATION PROTEIN"/>
    <property type="match status" value="1"/>
</dbReference>
<dbReference type="AlphaFoldDB" id="B8D5J4"/>
<organism evidence="3 4">
    <name type="scientific">Desulfurococcus amylolyticus (strain DSM 18924 / JCM 16383 / VKM B-2413 / 1221n)</name>
    <name type="common">Desulfurococcus kamchatkensis</name>
    <dbReference type="NCBI Taxonomy" id="490899"/>
    <lineage>
        <taxon>Archaea</taxon>
        <taxon>Thermoproteota</taxon>
        <taxon>Thermoprotei</taxon>
        <taxon>Desulfurococcales</taxon>
        <taxon>Desulfurococcaceae</taxon>
        <taxon>Desulfurococcus</taxon>
    </lineage>
</organism>
<name>B8D5J4_DESA1</name>
<proteinExistence type="predicted"/>
<feature type="domain" description="ATP-grasp" evidence="2">
    <location>
        <begin position="108"/>
        <end position="291"/>
    </location>
</feature>
<dbReference type="RefSeq" id="WP_012608716.1">
    <property type="nucleotide sequence ID" value="NC_011766.1"/>
</dbReference>